<protein>
    <submittedName>
        <fullName evidence="2">Uncharacterized protein</fullName>
    </submittedName>
</protein>
<sequence length="156" mass="18015">MMVHLFLPLFNGLNLLMLPKAAAFSLSHQEYPTPSLPVNSLPLNKLCCKTEFFVILLRKEKPHSMLYRALINGSNKINFQEINITYCLLLIFKKDKLLYSLLLHFDLKLLLMSFVFEVVVLREMGSDGVDPASAYFLSRVLPITFICVCIRFWRTP</sequence>
<proteinExistence type="predicted"/>
<feature type="signal peptide" evidence="1">
    <location>
        <begin position="1"/>
        <end position="23"/>
    </location>
</feature>
<keyword evidence="3" id="KW-1185">Reference proteome</keyword>
<gene>
    <name evidence="2" type="ORF">ILEXP_LOCUS21626</name>
</gene>
<accession>A0ABC8S896</accession>
<name>A0ABC8S896_9AQUA</name>
<comment type="caution">
    <text evidence="2">The sequence shown here is derived from an EMBL/GenBank/DDBJ whole genome shotgun (WGS) entry which is preliminary data.</text>
</comment>
<reference evidence="2 3" key="1">
    <citation type="submission" date="2024-02" db="EMBL/GenBank/DDBJ databases">
        <authorList>
            <person name="Vignale AGUSTIN F."/>
            <person name="Sosa J E."/>
            <person name="Modenutti C."/>
        </authorList>
    </citation>
    <scope>NUCLEOTIDE SEQUENCE [LARGE SCALE GENOMIC DNA]</scope>
</reference>
<dbReference type="AlphaFoldDB" id="A0ABC8S896"/>
<evidence type="ECO:0000256" key="1">
    <source>
        <dbReference type="SAM" id="SignalP"/>
    </source>
</evidence>
<evidence type="ECO:0000313" key="3">
    <source>
        <dbReference type="Proteomes" id="UP001642360"/>
    </source>
</evidence>
<evidence type="ECO:0000313" key="2">
    <source>
        <dbReference type="EMBL" id="CAK9153382.1"/>
    </source>
</evidence>
<keyword evidence="1" id="KW-0732">Signal</keyword>
<dbReference type="Proteomes" id="UP001642360">
    <property type="component" value="Unassembled WGS sequence"/>
</dbReference>
<organism evidence="2 3">
    <name type="scientific">Ilex paraguariensis</name>
    <name type="common">yerba mate</name>
    <dbReference type="NCBI Taxonomy" id="185542"/>
    <lineage>
        <taxon>Eukaryota</taxon>
        <taxon>Viridiplantae</taxon>
        <taxon>Streptophyta</taxon>
        <taxon>Embryophyta</taxon>
        <taxon>Tracheophyta</taxon>
        <taxon>Spermatophyta</taxon>
        <taxon>Magnoliopsida</taxon>
        <taxon>eudicotyledons</taxon>
        <taxon>Gunneridae</taxon>
        <taxon>Pentapetalae</taxon>
        <taxon>asterids</taxon>
        <taxon>campanulids</taxon>
        <taxon>Aquifoliales</taxon>
        <taxon>Aquifoliaceae</taxon>
        <taxon>Ilex</taxon>
    </lineage>
</organism>
<feature type="chain" id="PRO_5044772243" evidence="1">
    <location>
        <begin position="24"/>
        <end position="156"/>
    </location>
</feature>
<dbReference type="EMBL" id="CAUOFW020002383">
    <property type="protein sequence ID" value="CAK9153382.1"/>
    <property type="molecule type" value="Genomic_DNA"/>
</dbReference>